<keyword evidence="12" id="KW-1185">Reference proteome</keyword>
<evidence type="ECO:0000256" key="4">
    <source>
        <dbReference type="ARBA" id="ARBA00022801"/>
    </source>
</evidence>
<feature type="binding site" evidence="9">
    <location>
        <position position="20"/>
    </location>
    <ligand>
        <name>ATP</name>
        <dbReference type="ChEBI" id="CHEBI:30616"/>
    </ligand>
</feature>
<dbReference type="CDD" id="cd00009">
    <property type="entry name" value="AAA"/>
    <property type="match status" value="1"/>
</dbReference>
<feature type="region of interest" description="Head domain (RuvB-H)" evidence="9">
    <location>
        <begin position="255"/>
        <end position="339"/>
    </location>
</feature>
<feature type="region of interest" description="Small ATPAse domain (RuvB-S)" evidence="9">
    <location>
        <begin position="182"/>
        <end position="252"/>
    </location>
</feature>
<dbReference type="GO" id="GO:0000400">
    <property type="term" value="F:four-way junction DNA binding"/>
    <property type="evidence" value="ECO:0007669"/>
    <property type="project" value="UniProtKB-UniRule"/>
</dbReference>
<sequence>MVTQSNRFYNPQSEENELTLRPKKLNEFIGQHDLKKNLSIFINATKARGEALDHVLFYGPPGLGKTTLSQIIANELEVGVKMSSGPVLTKSGDLAAILTNLQENDVLFIDEIHRLPSAVEEVLYSAMEDFYIDIIIGEGPAARAVKISLPKFTLVGATTRLGLLTNPLKDRFGIPLKLDFYNLEELVKVVERGAVLYNINIDVQAAFELAKRSRGTPRIAMRLLKRVRDFAEHLKSAKVGLEEIKETLNSLDIDEFGLDKLDRKYINYIAENYKGGPVGIETIAAGLSEDKDTLEDTIEPYLLQIGFLARTPRGRMLTEACLKHLGAPYQSLIQKQLEI</sequence>
<dbReference type="Proteomes" id="UP000031258">
    <property type="component" value="Unassembled WGS sequence"/>
</dbReference>
<dbReference type="PATRIC" id="fig|86105.3.peg.1422"/>
<dbReference type="InterPro" id="IPR004605">
    <property type="entry name" value="DNA_helicase_Holl-junc_RuvB"/>
</dbReference>
<evidence type="ECO:0000256" key="9">
    <source>
        <dbReference type="HAMAP-Rule" id="MF_00016"/>
    </source>
</evidence>
<dbReference type="InterPro" id="IPR027417">
    <property type="entry name" value="P-loop_NTPase"/>
</dbReference>
<dbReference type="SUPFAM" id="SSF46785">
    <property type="entry name" value="Winged helix' DNA-binding domain"/>
    <property type="match status" value="1"/>
</dbReference>
<gene>
    <name evidence="11" type="primary">ruvB_2</name>
    <name evidence="9" type="synonym">ruvB</name>
    <name evidence="11" type="ORF">NF27_FX00050</name>
</gene>
<evidence type="ECO:0000256" key="7">
    <source>
        <dbReference type="ARBA" id="ARBA00023172"/>
    </source>
</evidence>
<dbReference type="InterPro" id="IPR003593">
    <property type="entry name" value="AAA+_ATPase"/>
</dbReference>
<evidence type="ECO:0000256" key="5">
    <source>
        <dbReference type="ARBA" id="ARBA00022840"/>
    </source>
</evidence>
<dbReference type="GO" id="GO:0016887">
    <property type="term" value="F:ATP hydrolysis activity"/>
    <property type="evidence" value="ECO:0007669"/>
    <property type="project" value="RHEA"/>
</dbReference>
<dbReference type="NCBIfam" id="TIGR00635">
    <property type="entry name" value="ruvB"/>
    <property type="match status" value="1"/>
</dbReference>
<comment type="caution">
    <text evidence="11">The sequence shown here is derived from an EMBL/GenBank/DDBJ whole genome shotgun (WGS) entry which is preliminary data.</text>
</comment>
<organism evidence="11 12">
    <name type="scientific">Candidatus Jidaibacter acanthamoebae</name>
    <dbReference type="NCBI Taxonomy" id="86105"/>
    <lineage>
        <taxon>Bacteria</taxon>
        <taxon>Pseudomonadati</taxon>
        <taxon>Pseudomonadota</taxon>
        <taxon>Alphaproteobacteria</taxon>
        <taxon>Rickettsiales</taxon>
        <taxon>Candidatus Midichloriaceae</taxon>
        <taxon>Candidatus Jidaibacter</taxon>
    </lineage>
</organism>
<dbReference type="GO" id="GO:0009378">
    <property type="term" value="F:four-way junction helicase activity"/>
    <property type="evidence" value="ECO:0007669"/>
    <property type="project" value="InterPro"/>
</dbReference>
<comment type="domain">
    <text evidence="9">Has 3 domains, the large (RuvB-L) and small ATPase (RuvB-S) domains and the C-terminal head (RuvB-H) domain. The head domain binds DNA, while the ATPase domains jointly bind ATP, ADP or are empty depending on the state of the subunit in the translocation cycle. During a single DNA translocation step the structure of each domain remains the same, but their relative positions change.</text>
</comment>
<feature type="domain" description="AAA+ ATPase" evidence="10">
    <location>
        <begin position="51"/>
        <end position="178"/>
    </location>
</feature>
<feature type="region of interest" description="Large ATPase domain (RuvB-L)" evidence="9">
    <location>
        <begin position="1"/>
        <end position="181"/>
    </location>
</feature>
<dbReference type="PANTHER" id="PTHR42848:SF1">
    <property type="entry name" value="HOLLIDAY JUNCTION BRANCH MIGRATION COMPLEX SUBUNIT RUVB"/>
    <property type="match status" value="1"/>
</dbReference>
<evidence type="ECO:0000256" key="3">
    <source>
        <dbReference type="ARBA" id="ARBA00022763"/>
    </source>
</evidence>
<feature type="binding site" evidence="9">
    <location>
        <position position="67"/>
    </location>
    <ligand>
        <name>ATP</name>
        <dbReference type="ChEBI" id="CHEBI:30616"/>
    </ligand>
</feature>
<dbReference type="PANTHER" id="PTHR42848">
    <property type="match status" value="1"/>
</dbReference>
<dbReference type="InterPro" id="IPR036388">
    <property type="entry name" value="WH-like_DNA-bd_sf"/>
</dbReference>
<evidence type="ECO:0000259" key="10">
    <source>
        <dbReference type="SMART" id="SM00382"/>
    </source>
</evidence>
<dbReference type="GO" id="GO:0006281">
    <property type="term" value="P:DNA repair"/>
    <property type="evidence" value="ECO:0007669"/>
    <property type="project" value="UniProtKB-UniRule"/>
</dbReference>
<dbReference type="HAMAP" id="MF_00016">
    <property type="entry name" value="DNA_HJ_migration_RuvB"/>
    <property type="match status" value="1"/>
</dbReference>
<dbReference type="InterPro" id="IPR008824">
    <property type="entry name" value="RuvB-like_N"/>
</dbReference>
<comment type="function">
    <text evidence="9">The RuvA-RuvB-RuvC complex processes Holliday junction (HJ) DNA during genetic recombination and DNA repair, while the RuvA-RuvB complex plays an important role in the rescue of blocked DNA replication forks via replication fork reversal (RFR). RuvA specifically binds to HJ cruciform DNA, conferring on it an open structure. The RuvB hexamer acts as an ATP-dependent pump, pulling dsDNA into and through the RuvAB complex. RuvB forms 2 homohexamers on either side of HJ DNA bound by 1 or 2 RuvA tetramers; 4 subunits per hexamer contact DNA at a time. Coordinated motions by a converter formed by DNA-disengaged RuvB subunits stimulates ATP hydrolysis and nucleotide exchange. Immobilization of the converter enables RuvB to convert the ATP-contained energy into a lever motion, pulling 2 nucleotides of DNA out of the RuvA tetramer per ATP hydrolyzed, thus driving DNA branch migration. The RuvB motors rotate together with the DNA substrate, which together with the progressing nucleotide cycle form the mechanistic basis for DNA recombination by continuous HJ branch migration. Branch migration allows RuvC to scan DNA until it finds its consensus sequence, where it cleaves and resolves cruciform DNA.</text>
</comment>
<dbReference type="InterPro" id="IPR036390">
    <property type="entry name" value="WH_DNA-bd_sf"/>
</dbReference>
<dbReference type="Gene3D" id="1.10.10.10">
    <property type="entry name" value="Winged helix-like DNA-binding domain superfamily/Winged helix DNA-binding domain"/>
    <property type="match status" value="1"/>
</dbReference>
<accession>A0A0C1QGP4</accession>
<feature type="binding site" evidence="9">
    <location>
        <position position="181"/>
    </location>
    <ligand>
        <name>ATP</name>
        <dbReference type="ChEBI" id="CHEBI:30616"/>
    </ligand>
</feature>
<feature type="binding site" evidence="9">
    <location>
        <position position="66"/>
    </location>
    <ligand>
        <name>Mg(2+)</name>
        <dbReference type="ChEBI" id="CHEBI:18420"/>
    </ligand>
</feature>
<dbReference type="GO" id="GO:0005737">
    <property type="term" value="C:cytoplasm"/>
    <property type="evidence" value="ECO:0007669"/>
    <property type="project" value="UniProtKB-SubCell"/>
</dbReference>
<dbReference type="AlphaFoldDB" id="A0A0C1QGP4"/>
<comment type="subunit">
    <text evidence="9">Homohexamer. Forms an RuvA(8)-RuvB(12)-Holliday junction (HJ) complex. HJ DNA is sandwiched between 2 RuvA tetramers; dsDNA enters through RuvA and exits via RuvB. An RuvB hexamer assembles on each DNA strand where it exits the tetramer. Each RuvB hexamer is contacted by two RuvA subunits (via domain III) on 2 adjacent RuvB subunits; this complex drives branch migration. In the full resolvosome a probable DNA-RuvA(4)-RuvB(12)-RuvC(2) complex forms which resolves the HJ.</text>
</comment>
<feature type="binding site" evidence="9">
    <location>
        <position position="218"/>
    </location>
    <ligand>
        <name>ATP</name>
        <dbReference type="ChEBI" id="CHEBI:30616"/>
    </ligand>
</feature>
<dbReference type="EMBL" id="JSWE01000146">
    <property type="protein sequence ID" value="KIE04744.1"/>
    <property type="molecule type" value="Genomic_DNA"/>
</dbReference>
<keyword evidence="5 9" id="KW-0067">ATP-binding</keyword>
<dbReference type="EC" id="3.6.4.-" evidence="9"/>
<dbReference type="Gene3D" id="3.40.50.300">
    <property type="entry name" value="P-loop containing nucleotide triphosphate hydrolases"/>
    <property type="match status" value="1"/>
</dbReference>
<feature type="binding site" evidence="9">
    <location>
        <position position="21"/>
    </location>
    <ligand>
        <name>ATP</name>
        <dbReference type="ChEBI" id="CHEBI:30616"/>
    </ligand>
</feature>
<feature type="binding site" evidence="9">
    <location>
        <position position="315"/>
    </location>
    <ligand>
        <name>DNA</name>
        <dbReference type="ChEBI" id="CHEBI:16991"/>
    </ligand>
</feature>
<dbReference type="NCBIfam" id="NF000868">
    <property type="entry name" value="PRK00080.1"/>
    <property type="match status" value="1"/>
</dbReference>
<keyword evidence="6 9" id="KW-0238">DNA-binding</keyword>
<evidence type="ECO:0000313" key="11">
    <source>
        <dbReference type="EMBL" id="KIE04744.1"/>
    </source>
</evidence>
<dbReference type="GO" id="GO:0005524">
    <property type="term" value="F:ATP binding"/>
    <property type="evidence" value="ECO:0007669"/>
    <property type="project" value="UniProtKB-UniRule"/>
</dbReference>
<name>A0A0C1QGP4_9RICK</name>
<feature type="binding site" evidence="9">
    <location>
        <position position="65"/>
    </location>
    <ligand>
        <name>ATP</name>
        <dbReference type="ChEBI" id="CHEBI:30616"/>
    </ligand>
</feature>
<keyword evidence="4 9" id="KW-0378">Hydrolase</keyword>
<evidence type="ECO:0000256" key="8">
    <source>
        <dbReference type="ARBA" id="ARBA00023204"/>
    </source>
</evidence>
<dbReference type="InterPro" id="IPR008823">
    <property type="entry name" value="RuvB_wg_C"/>
</dbReference>
<feature type="binding site" evidence="9">
    <location>
        <position position="62"/>
    </location>
    <ligand>
        <name>ATP</name>
        <dbReference type="ChEBI" id="CHEBI:30616"/>
    </ligand>
</feature>
<evidence type="ECO:0000256" key="6">
    <source>
        <dbReference type="ARBA" id="ARBA00023125"/>
    </source>
</evidence>
<proteinExistence type="inferred from homology"/>
<dbReference type="SUPFAM" id="SSF52540">
    <property type="entry name" value="P-loop containing nucleoside triphosphate hydrolases"/>
    <property type="match status" value="1"/>
</dbReference>
<evidence type="ECO:0000256" key="1">
    <source>
        <dbReference type="ARBA" id="ARBA00022490"/>
    </source>
</evidence>
<protein>
    <recommendedName>
        <fullName evidence="9">Holliday junction branch migration complex subunit RuvB</fullName>
        <ecNumber evidence="9">3.6.4.-</ecNumber>
    </recommendedName>
</protein>
<feature type="binding site" evidence="9">
    <location>
        <position position="310"/>
    </location>
    <ligand>
        <name>DNA</name>
        <dbReference type="ChEBI" id="CHEBI:16991"/>
    </ligand>
</feature>
<dbReference type="Gene3D" id="1.10.8.60">
    <property type="match status" value="1"/>
</dbReference>
<keyword evidence="1 9" id="KW-0963">Cytoplasm</keyword>
<keyword evidence="7 9" id="KW-0233">DNA recombination</keyword>
<feature type="binding site" evidence="9">
    <location>
        <position position="171"/>
    </location>
    <ligand>
        <name>ATP</name>
        <dbReference type="ChEBI" id="CHEBI:30616"/>
    </ligand>
</feature>
<keyword evidence="3 9" id="KW-0227">DNA damage</keyword>
<dbReference type="STRING" id="86105.NF27_FX00050"/>
<dbReference type="GO" id="GO:0006310">
    <property type="term" value="P:DNA recombination"/>
    <property type="evidence" value="ECO:0007669"/>
    <property type="project" value="UniProtKB-UniRule"/>
</dbReference>
<dbReference type="Pfam" id="PF17864">
    <property type="entry name" value="AAA_lid_4"/>
    <property type="match status" value="1"/>
</dbReference>
<keyword evidence="11" id="KW-0347">Helicase</keyword>
<dbReference type="InterPro" id="IPR041445">
    <property type="entry name" value="AAA_lid_4"/>
</dbReference>
<evidence type="ECO:0000256" key="2">
    <source>
        <dbReference type="ARBA" id="ARBA00022741"/>
    </source>
</evidence>
<evidence type="ECO:0000313" key="12">
    <source>
        <dbReference type="Proteomes" id="UP000031258"/>
    </source>
</evidence>
<feature type="binding site" evidence="9">
    <location>
        <begin position="128"/>
        <end position="130"/>
    </location>
    <ligand>
        <name>ATP</name>
        <dbReference type="ChEBI" id="CHEBI:30616"/>
    </ligand>
</feature>
<reference evidence="11 12" key="1">
    <citation type="submission" date="2014-11" db="EMBL/GenBank/DDBJ databases">
        <title>A Rickettsiales Symbiont of Amoebae With Ancient Features.</title>
        <authorList>
            <person name="Schulz F."/>
            <person name="Martijn J."/>
            <person name="Wascher F."/>
            <person name="Kostanjsek R."/>
            <person name="Ettema T.J."/>
            <person name="Horn M."/>
        </authorList>
    </citation>
    <scope>NUCLEOTIDE SEQUENCE [LARGE SCALE GENOMIC DNA]</scope>
    <source>
        <strain evidence="11 12">UWC36</strain>
    </source>
</reference>
<dbReference type="Pfam" id="PF05496">
    <property type="entry name" value="RuvB_N"/>
    <property type="match status" value="1"/>
</dbReference>
<dbReference type="GO" id="GO:0048476">
    <property type="term" value="C:Holliday junction resolvase complex"/>
    <property type="evidence" value="ECO:0007669"/>
    <property type="project" value="UniProtKB-UniRule"/>
</dbReference>
<comment type="caution">
    <text evidence="9">Lacks conserved residue(s) required for the propagation of feature annotation.</text>
</comment>
<comment type="catalytic activity">
    <reaction evidence="9">
        <text>ATP + H2O = ADP + phosphate + H(+)</text>
        <dbReference type="Rhea" id="RHEA:13065"/>
        <dbReference type="ChEBI" id="CHEBI:15377"/>
        <dbReference type="ChEBI" id="CHEBI:15378"/>
        <dbReference type="ChEBI" id="CHEBI:30616"/>
        <dbReference type="ChEBI" id="CHEBI:43474"/>
        <dbReference type="ChEBI" id="CHEBI:456216"/>
    </reaction>
</comment>
<keyword evidence="8 9" id="KW-0234">DNA repair</keyword>
<comment type="similarity">
    <text evidence="9">Belongs to the RuvB family.</text>
</comment>
<dbReference type="SMART" id="SM00382">
    <property type="entry name" value="AAA"/>
    <property type="match status" value="1"/>
</dbReference>
<dbReference type="Pfam" id="PF05491">
    <property type="entry name" value="WHD_RuvB"/>
    <property type="match status" value="1"/>
</dbReference>
<comment type="subcellular location">
    <subcellularLocation>
        <location evidence="9">Cytoplasm</location>
    </subcellularLocation>
</comment>
<keyword evidence="2 9" id="KW-0547">Nucleotide-binding</keyword>
<feature type="binding site" evidence="9">
    <location>
        <position position="66"/>
    </location>
    <ligand>
        <name>ATP</name>
        <dbReference type="ChEBI" id="CHEBI:30616"/>
    </ligand>
</feature>